<evidence type="ECO:0000313" key="2">
    <source>
        <dbReference type="Proteomes" id="UP000238823"/>
    </source>
</evidence>
<accession>A0A2S9XPT6</accession>
<dbReference type="Proteomes" id="UP000238823">
    <property type="component" value="Unassembled WGS sequence"/>
</dbReference>
<organism evidence="1 2">
    <name type="scientific">Enhygromyxa salina</name>
    <dbReference type="NCBI Taxonomy" id="215803"/>
    <lineage>
        <taxon>Bacteria</taxon>
        <taxon>Pseudomonadati</taxon>
        <taxon>Myxococcota</taxon>
        <taxon>Polyangia</taxon>
        <taxon>Nannocystales</taxon>
        <taxon>Nannocystaceae</taxon>
        <taxon>Enhygromyxa</taxon>
    </lineage>
</organism>
<dbReference type="RefSeq" id="WP_146158644.1">
    <property type="nucleotide sequence ID" value="NZ_PVNL01000139.1"/>
</dbReference>
<dbReference type="AlphaFoldDB" id="A0A2S9XPT6"/>
<comment type="caution">
    <text evidence="1">The sequence shown here is derived from an EMBL/GenBank/DDBJ whole genome shotgun (WGS) entry which is preliminary data.</text>
</comment>
<gene>
    <name evidence="1" type="ORF">ENSA7_76970</name>
</gene>
<dbReference type="OrthoDB" id="5508444at2"/>
<reference evidence="1 2" key="1">
    <citation type="submission" date="2018-03" db="EMBL/GenBank/DDBJ databases">
        <title>Draft Genome Sequences of the Obligatory Marine Myxobacteria Enhygromyxa salina SWB007.</title>
        <authorList>
            <person name="Poehlein A."/>
            <person name="Moghaddam J.A."/>
            <person name="Harms H."/>
            <person name="Alanjari M."/>
            <person name="Koenig G.M."/>
            <person name="Daniel R."/>
            <person name="Schaeberle T.F."/>
        </authorList>
    </citation>
    <scope>NUCLEOTIDE SEQUENCE [LARGE SCALE GENOMIC DNA]</scope>
    <source>
        <strain evidence="1 2">SWB007</strain>
    </source>
</reference>
<dbReference type="EMBL" id="PVNL01000139">
    <property type="protein sequence ID" value="PRP94874.1"/>
    <property type="molecule type" value="Genomic_DNA"/>
</dbReference>
<sequence length="295" mass="32834">MFAENRHYGHAHLLLSYCGLSPHMPIPVRLQHGWQPGIGMRPQDMAQPGPKIVWSSRNLARAREAGHRGAVAIGAPWLYMPTTPDPGPDHPRSVLIVPFHGWEKQALAGTMDAYAQALVRLEASGFGPITVCLYWFEYEQPALREVFERQGFATTTMGPRGDNPAFLRRQRELIQRHAFVSSNRVSTASFYALEAGRPFFLYGPLAGLSATEDASGEQFDRWQRDEFPTLTHAAADAGCDVELGGYELGAEHKRTPEQLREILLLGTEHRVARVKVGVRRRAHDLGVALGLGRRP</sequence>
<proteinExistence type="predicted"/>
<protein>
    <submittedName>
        <fullName evidence="1">Uncharacterized protein</fullName>
    </submittedName>
</protein>
<name>A0A2S9XPT6_9BACT</name>
<evidence type="ECO:0000313" key="1">
    <source>
        <dbReference type="EMBL" id="PRP94874.1"/>
    </source>
</evidence>